<reference evidence="2" key="1">
    <citation type="submission" date="2021-03" db="EMBL/GenBank/DDBJ databases">
        <authorList>
            <person name="Bekaert M."/>
        </authorList>
    </citation>
    <scope>NUCLEOTIDE SEQUENCE</scope>
</reference>
<accession>A0A8S3T455</accession>
<sequence length="203" mass="23300">MAKLKQFQEEKKRKELQEQLAKERTEKTKERERIKQELEKDRYIYLNLQKSEDTTMLPVGATNTRLPNDPMKVFSGKTVLANFLADATDTSSGEYHPTQGCRILEFETNNFNSRQNIEVELWDVSGDKKFESCWPAIAKDTNGVLFVYNPDQGSHGQDLAKWHECFVQNQGLKDSQCAVFAHHKPGSSDRSVQNSLEPLAIYL</sequence>
<protein>
    <submittedName>
        <fullName evidence="2">IFT22</fullName>
    </submittedName>
</protein>
<evidence type="ECO:0000256" key="1">
    <source>
        <dbReference type="SAM" id="Coils"/>
    </source>
</evidence>
<dbReference type="AlphaFoldDB" id="A0A8S3T455"/>
<dbReference type="SUPFAM" id="SSF52540">
    <property type="entry name" value="P-loop containing nucleoside triphosphate hydrolases"/>
    <property type="match status" value="1"/>
</dbReference>
<feature type="coiled-coil region" evidence="1">
    <location>
        <begin position="4"/>
        <end position="40"/>
    </location>
</feature>
<dbReference type="EMBL" id="CAJPWZ010001889">
    <property type="protein sequence ID" value="CAG2226253.1"/>
    <property type="molecule type" value="Genomic_DNA"/>
</dbReference>
<dbReference type="Proteomes" id="UP000683360">
    <property type="component" value="Unassembled WGS sequence"/>
</dbReference>
<evidence type="ECO:0000313" key="3">
    <source>
        <dbReference type="Proteomes" id="UP000683360"/>
    </source>
</evidence>
<comment type="caution">
    <text evidence="2">The sequence shown here is derived from an EMBL/GenBank/DDBJ whole genome shotgun (WGS) entry which is preliminary data.</text>
</comment>
<dbReference type="OrthoDB" id="275177at2759"/>
<gene>
    <name evidence="2" type="ORF">MEDL_39346</name>
</gene>
<dbReference type="InterPro" id="IPR027417">
    <property type="entry name" value="P-loop_NTPase"/>
</dbReference>
<keyword evidence="1" id="KW-0175">Coiled coil</keyword>
<dbReference type="Gene3D" id="3.40.50.300">
    <property type="entry name" value="P-loop containing nucleotide triphosphate hydrolases"/>
    <property type="match status" value="1"/>
</dbReference>
<evidence type="ECO:0000313" key="2">
    <source>
        <dbReference type="EMBL" id="CAG2226253.1"/>
    </source>
</evidence>
<proteinExistence type="predicted"/>
<keyword evidence="3" id="KW-1185">Reference proteome</keyword>
<dbReference type="Pfam" id="PF08477">
    <property type="entry name" value="Roc"/>
    <property type="match status" value="1"/>
</dbReference>
<name>A0A8S3T455_MYTED</name>
<organism evidence="2 3">
    <name type="scientific">Mytilus edulis</name>
    <name type="common">Blue mussel</name>
    <dbReference type="NCBI Taxonomy" id="6550"/>
    <lineage>
        <taxon>Eukaryota</taxon>
        <taxon>Metazoa</taxon>
        <taxon>Spiralia</taxon>
        <taxon>Lophotrochozoa</taxon>
        <taxon>Mollusca</taxon>
        <taxon>Bivalvia</taxon>
        <taxon>Autobranchia</taxon>
        <taxon>Pteriomorphia</taxon>
        <taxon>Mytilida</taxon>
        <taxon>Mytiloidea</taxon>
        <taxon>Mytilidae</taxon>
        <taxon>Mytilinae</taxon>
        <taxon>Mytilus</taxon>
    </lineage>
</organism>